<dbReference type="EMBL" id="FZOB01000004">
    <property type="protein sequence ID" value="SNR73800.1"/>
    <property type="molecule type" value="Genomic_DNA"/>
</dbReference>
<sequence length="173" mass="20362">MDITEEISIALKNKQKLLSAFNKYLPYEKGFVLRKTAELLPEIQEIPDFPKQLSKTLNCSLQQAILVIWYFAFLVAIRRYEIELKKAEYDGDSRLAQLKDERFLRLARGFLNEVKSRAGRKPKKREKLEKLKAEILTLRKEGAGCVAISEFLRKHHKLKVSKSYIHRLLKEWE</sequence>
<reference evidence="2" key="1">
    <citation type="submission" date="2017-06" db="EMBL/GenBank/DDBJ databases">
        <authorList>
            <person name="Varghese N."/>
            <person name="Submissions S."/>
        </authorList>
    </citation>
    <scope>NUCLEOTIDE SEQUENCE [LARGE SCALE GENOMIC DNA]</scope>
    <source>
        <strain evidence="2">DSM 15668</strain>
    </source>
</reference>
<dbReference type="AlphaFoldDB" id="A0A238YS04"/>
<dbReference type="Proteomes" id="UP000198405">
    <property type="component" value="Unassembled WGS sequence"/>
</dbReference>
<dbReference type="RefSeq" id="WP_089322888.1">
    <property type="nucleotide sequence ID" value="NZ_FZOB01000004.1"/>
</dbReference>
<evidence type="ECO:0000313" key="1">
    <source>
        <dbReference type="EMBL" id="SNR73800.1"/>
    </source>
</evidence>
<accession>A0A238YS04</accession>
<organism evidence="1 2">
    <name type="scientific">Desulfurobacterium atlanticum</name>
    <dbReference type="NCBI Taxonomy" id="240169"/>
    <lineage>
        <taxon>Bacteria</taxon>
        <taxon>Pseudomonadati</taxon>
        <taxon>Aquificota</taxon>
        <taxon>Aquificia</taxon>
        <taxon>Desulfurobacteriales</taxon>
        <taxon>Desulfurobacteriaceae</taxon>
        <taxon>Desulfurobacterium</taxon>
    </lineage>
</organism>
<name>A0A238YS04_9BACT</name>
<keyword evidence="2" id="KW-1185">Reference proteome</keyword>
<evidence type="ECO:0000313" key="2">
    <source>
        <dbReference type="Proteomes" id="UP000198405"/>
    </source>
</evidence>
<protein>
    <submittedName>
        <fullName evidence="1">Uncharacterized protein</fullName>
    </submittedName>
</protein>
<proteinExistence type="predicted"/>
<gene>
    <name evidence="1" type="ORF">SAMN06265340_104142</name>
</gene>